<proteinExistence type="predicted"/>
<dbReference type="AlphaFoldDB" id="A0A3P6R9M9"/>
<gene>
    <name evidence="1" type="ORF">CGOC_LOCUS3375</name>
</gene>
<dbReference type="EMBL" id="UYRV01008483">
    <property type="protein sequence ID" value="VDK55617.1"/>
    <property type="molecule type" value="Genomic_DNA"/>
</dbReference>
<dbReference type="OrthoDB" id="5948173at2759"/>
<organism evidence="1 2">
    <name type="scientific">Cylicostephanus goldi</name>
    <name type="common">Nematode worm</name>
    <dbReference type="NCBI Taxonomy" id="71465"/>
    <lineage>
        <taxon>Eukaryota</taxon>
        <taxon>Metazoa</taxon>
        <taxon>Ecdysozoa</taxon>
        <taxon>Nematoda</taxon>
        <taxon>Chromadorea</taxon>
        <taxon>Rhabditida</taxon>
        <taxon>Rhabditina</taxon>
        <taxon>Rhabditomorpha</taxon>
        <taxon>Strongyloidea</taxon>
        <taxon>Strongylidae</taxon>
        <taxon>Cylicostephanus</taxon>
    </lineage>
</organism>
<protein>
    <submittedName>
        <fullName evidence="1">Uncharacterized protein</fullName>
    </submittedName>
</protein>
<reference evidence="1 2" key="1">
    <citation type="submission" date="2018-11" db="EMBL/GenBank/DDBJ databases">
        <authorList>
            <consortium name="Pathogen Informatics"/>
        </authorList>
    </citation>
    <scope>NUCLEOTIDE SEQUENCE [LARGE SCALE GENOMIC DNA]</scope>
</reference>
<dbReference type="PANTHER" id="PTHR31362:SF0">
    <property type="entry name" value="EXOSTOSIN DOMAIN-CONTAINING PROTEIN-RELATED"/>
    <property type="match status" value="1"/>
</dbReference>
<sequence>MMFPFNYIHVSPVEMSKGVFSYYCLAKVRDLKLRNVRGYFISADDAVFQFWHKLDLEEILYPIWVIEKRYPSAWWLTKYGLKAAQRAKSLFTKKYREDARVRHLWKCYKEGVVAIIRCFKTDGKSFTLSFWHKVMRRTRLHMLGTIMVGH</sequence>
<dbReference type="PANTHER" id="PTHR31362">
    <property type="entry name" value="GLYCOSYLTRANSFERASE STELLO1-RELATED"/>
    <property type="match status" value="1"/>
</dbReference>
<dbReference type="Proteomes" id="UP000271889">
    <property type="component" value="Unassembled WGS sequence"/>
</dbReference>
<dbReference type="Pfam" id="PF03385">
    <property type="entry name" value="STELLO"/>
    <property type="match status" value="1"/>
</dbReference>
<name>A0A3P6R9M9_CYLGO</name>
<evidence type="ECO:0000313" key="2">
    <source>
        <dbReference type="Proteomes" id="UP000271889"/>
    </source>
</evidence>
<evidence type="ECO:0000313" key="1">
    <source>
        <dbReference type="EMBL" id="VDK55617.1"/>
    </source>
</evidence>
<accession>A0A3P6R9M9</accession>
<keyword evidence="2" id="KW-1185">Reference proteome</keyword>
<dbReference type="InterPro" id="IPR005049">
    <property type="entry name" value="STL-like"/>
</dbReference>